<proteinExistence type="inferred from homology"/>
<feature type="transmembrane region" description="Helical" evidence="7">
    <location>
        <begin position="212"/>
        <end position="237"/>
    </location>
</feature>
<gene>
    <name evidence="9" type="ORF">B0J11DRAFT_279797</name>
</gene>
<feature type="transmembrane region" description="Helical" evidence="7">
    <location>
        <begin position="124"/>
        <end position="147"/>
    </location>
</feature>
<dbReference type="InterPro" id="IPR049326">
    <property type="entry name" value="Rhodopsin_dom_fungi"/>
</dbReference>
<comment type="similarity">
    <text evidence="5">Belongs to the SAT4 family.</text>
</comment>
<evidence type="ECO:0000256" key="4">
    <source>
        <dbReference type="ARBA" id="ARBA00023136"/>
    </source>
</evidence>
<keyword evidence="3 7" id="KW-1133">Transmembrane helix</keyword>
<name>A0A9P9IQH4_9PLEO</name>
<dbReference type="AlphaFoldDB" id="A0A9P9IQH4"/>
<dbReference type="OrthoDB" id="5329176at2759"/>
<keyword evidence="2 7" id="KW-0812">Transmembrane</keyword>
<feature type="transmembrane region" description="Helical" evidence="7">
    <location>
        <begin position="249"/>
        <end position="275"/>
    </location>
</feature>
<accession>A0A9P9IQH4</accession>
<feature type="compositionally biased region" description="Polar residues" evidence="6">
    <location>
        <begin position="387"/>
        <end position="408"/>
    </location>
</feature>
<evidence type="ECO:0000256" key="3">
    <source>
        <dbReference type="ARBA" id="ARBA00022989"/>
    </source>
</evidence>
<evidence type="ECO:0000256" key="1">
    <source>
        <dbReference type="ARBA" id="ARBA00004141"/>
    </source>
</evidence>
<feature type="region of interest" description="Disordered" evidence="6">
    <location>
        <begin position="384"/>
        <end position="431"/>
    </location>
</feature>
<evidence type="ECO:0000259" key="8">
    <source>
        <dbReference type="Pfam" id="PF20684"/>
    </source>
</evidence>
<dbReference type="InterPro" id="IPR052337">
    <property type="entry name" value="SAT4-like"/>
</dbReference>
<dbReference type="Proteomes" id="UP000700596">
    <property type="component" value="Unassembled WGS sequence"/>
</dbReference>
<sequence length="431" mass="48316">MMADVDRLRTHADSLFRRAGGLVPPSSVVKSWPKPNHVDPETRGWAAPAILIVFAILTTLVFGARIWARTFISKNTGLDDLLMSIAMIPLLGLTVASVLAVRIYGFQWHAWDQTKTTLVTSRQIILAIEFLYIVSTSLIKISILCFYRRITSGSISRTFVFWVWASIIFVICYCIGFTLAITFTCSPVAGYWRFFDVAWRLQNEMKCRNEGAIIVTVVVVSTVQDFVICALPVFLVWNLQISKRQKVALIGIFGLGLLTCVCGIMRTYYAIYVYYYTYDITWIAYYGWIWTALEADLGVICASAPALKVFFRRYLNLSSNRSKYGYGYGDSKGRKTPTYGRGTLGNSVGVSNIDSGRWDTADVPLDRIKVSTRMDVTVVDRDDDVASQKSDASTRILTNLNSPPQVAGSSWLDIERSANPGPDQTGSRERY</sequence>
<dbReference type="EMBL" id="JAGMWT010000005">
    <property type="protein sequence ID" value="KAH7128806.1"/>
    <property type="molecule type" value="Genomic_DNA"/>
</dbReference>
<evidence type="ECO:0000256" key="7">
    <source>
        <dbReference type="SAM" id="Phobius"/>
    </source>
</evidence>
<keyword evidence="10" id="KW-1185">Reference proteome</keyword>
<organism evidence="9 10">
    <name type="scientific">Dendryphion nanum</name>
    <dbReference type="NCBI Taxonomy" id="256645"/>
    <lineage>
        <taxon>Eukaryota</taxon>
        <taxon>Fungi</taxon>
        <taxon>Dikarya</taxon>
        <taxon>Ascomycota</taxon>
        <taxon>Pezizomycotina</taxon>
        <taxon>Dothideomycetes</taxon>
        <taxon>Pleosporomycetidae</taxon>
        <taxon>Pleosporales</taxon>
        <taxon>Torulaceae</taxon>
        <taxon>Dendryphion</taxon>
    </lineage>
</organism>
<dbReference type="GO" id="GO:0016020">
    <property type="term" value="C:membrane"/>
    <property type="evidence" value="ECO:0007669"/>
    <property type="project" value="UniProtKB-SubCell"/>
</dbReference>
<feature type="transmembrane region" description="Helical" evidence="7">
    <location>
        <begin position="80"/>
        <end position="104"/>
    </location>
</feature>
<evidence type="ECO:0000313" key="9">
    <source>
        <dbReference type="EMBL" id="KAH7128806.1"/>
    </source>
</evidence>
<comment type="caution">
    <text evidence="9">The sequence shown here is derived from an EMBL/GenBank/DDBJ whole genome shotgun (WGS) entry which is preliminary data.</text>
</comment>
<evidence type="ECO:0000256" key="5">
    <source>
        <dbReference type="ARBA" id="ARBA00038359"/>
    </source>
</evidence>
<comment type="subcellular location">
    <subcellularLocation>
        <location evidence="1">Membrane</location>
        <topology evidence="1">Multi-pass membrane protein</topology>
    </subcellularLocation>
</comment>
<keyword evidence="4 7" id="KW-0472">Membrane</keyword>
<evidence type="ECO:0000256" key="6">
    <source>
        <dbReference type="SAM" id="MobiDB-lite"/>
    </source>
</evidence>
<protein>
    <recommendedName>
        <fullName evidence="8">Rhodopsin domain-containing protein</fullName>
    </recommendedName>
</protein>
<feature type="transmembrane region" description="Helical" evidence="7">
    <location>
        <begin position="159"/>
        <end position="192"/>
    </location>
</feature>
<dbReference type="PANTHER" id="PTHR33048:SF129">
    <property type="entry name" value="INTEGRAL MEMBRANE PROTEIN-RELATED"/>
    <property type="match status" value="1"/>
</dbReference>
<evidence type="ECO:0000256" key="2">
    <source>
        <dbReference type="ARBA" id="ARBA00022692"/>
    </source>
</evidence>
<feature type="transmembrane region" description="Helical" evidence="7">
    <location>
        <begin position="45"/>
        <end position="68"/>
    </location>
</feature>
<reference evidence="9" key="1">
    <citation type="journal article" date="2021" name="Nat. Commun.">
        <title>Genetic determinants of endophytism in the Arabidopsis root mycobiome.</title>
        <authorList>
            <person name="Mesny F."/>
            <person name="Miyauchi S."/>
            <person name="Thiergart T."/>
            <person name="Pickel B."/>
            <person name="Atanasova L."/>
            <person name="Karlsson M."/>
            <person name="Huettel B."/>
            <person name="Barry K.W."/>
            <person name="Haridas S."/>
            <person name="Chen C."/>
            <person name="Bauer D."/>
            <person name="Andreopoulos W."/>
            <person name="Pangilinan J."/>
            <person name="LaButti K."/>
            <person name="Riley R."/>
            <person name="Lipzen A."/>
            <person name="Clum A."/>
            <person name="Drula E."/>
            <person name="Henrissat B."/>
            <person name="Kohler A."/>
            <person name="Grigoriev I.V."/>
            <person name="Martin F.M."/>
            <person name="Hacquard S."/>
        </authorList>
    </citation>
    <scope>NUCLEOTIDE SEQUENCE</scope>
    <source>
        <strain evidence="9">MPI-CAGE-CH-0243</strain>
    </source>
</reference>
<feature type="transmembrane region" description="Helical" evidence="7">
    <location>
        <begin position="287"/>
        <end position="311"/>
    </location>
</feature>
<feature type="domain" description="Rhodopsin" evidence="8">
    <location>
        <begin position="64"/>
        <end position="313"/>
    </location>
</feature>
<dbReference type="Pfam" id="PF20684">
    <property type="entry name" value="Fung_rhodopsin"/>
    <property type="match status" value="1"/>
</dbReference>
<evidence type="ECO:0000313" key="10">
    <source>
        <dbReference type="Proteomes" id="UP000700596"/>
    </source>
</evidence>
<dbReference type="PANTHER" id="PTHR33048">
    <property type="entry name" value="PTH11-LIKE INTEGRAL MEMBRANE PROTEIN (AFU_ORTHOLOGUE AFUA_5G11245)"/>
    <property type="match status" value="1"/>
</dbReference>